<dbReference type="Proteomes" id="UP001447842">
    <property type="component" value="Chromosome"/>
</dbReference>
<reference evidence="10 11" key="1">
    <citation type="submission" date="2024-03" db="EMBL/GenBank/DDBJ databases">
        <title>Sulfurimonas sp. HSL3-1.</title>
        <authorList>
            <person name="Wang S."/>
        </authorList>
    </citation>
    <scope>NUCLEOTIDE SEQUENCE [LARGE SCALE GENOMIC DNA]</scope>
    <source>
        <strain evidence="10 11">HSL3-1</strain>
    </source>
</reference>
<dbReference type="Gene3D" id="1.10.760.10">
    <property type="entry name" value="Cytochrome c-like domain"/>
    <property type="match status" value="3"/>
</dbReference>
<evidence type="ECO:0000313" key="11">
    <source>
        <dbReference type="Proteomes" id="UP001447842"/>
    </source>
</evidence>
<dbReference type="GO" id="GO:0004130">
    <property type="term" value="F:cytochrome-c peroxidase activity"/>
    <property type="evidence" value="ECO:0007669"/>
    <property type="project" value="UniProtKB-EC"/>
</dbReference>
<evidence type="ECO:0000256" key="8">
    <source>
        <dbReference type="PROSITE-ProRule" id="PRU00433"/>
    </source>
</evidence>
<evidence type="ECO:0000256" key="7">
    <source>
        <dbReference type="ARBA" id="ARBA00023004"/>
    </source>
</evidence>
<evidence type="ECO:0000256" key="5">
    <source>
        <dbReference type="ARBA" id="ARBA00022764"/>
    </source>
</evidence>
<organism evidence="10 11">
    <name type="scientific">Sulfurimonas diazotrophicus</name>
    <dbReference type="NCBI Taxonomy" id="3131939"/>
    <lineage>
        <taxon>Bacteria</taxon>
        <taxon>Pseudomonadati</taxon>
        <taxon>Campylobacterota</taxon>
        <taxon>Epsilonproteobacteria</taxon>
        <taxon>Campylobacterales</taxon>
        <taxon>Sulfurimonadaceae</taxon>
        <taxon>Sulfurimonas</taxon>
    </lineage>
</organism>
<keyword evidence="7 8" id="KW-0408">Iron</keyword>
<dbReference type="PANTHER" id="PTHR30600">
    <property type="entry name" value="CYTOCHROME C PEROXIDASE-RELATED"/>
    <property type="match status" value="1"/>
</dbReference>
<dbReference type="InterPro" id="IPR051395">
    <property type="entry name" value="Cytochrome_c_Peroxidase/MauG"/>
</dbReference>
<keyword evidence="2 8" id="KW-0349">Heme</keyword>
<name>A0ABZ3H6W7_9BACT</name>
<keyword evidence="5" id="KW-0574">Periplasm</keyword>
<keyword evidence="4" id="KW-0732">Signal</keyword>
<dbReference type="PIRSF" id="PIRSF000294">
    <property type="entry name" value="Cytochrome-c_peroxidase"/>
    <property type="match status" value="1"/>
</dbReference>
<evidence type="ECO:0000256" key="4">
    <source>
        <dbReference type="ARBA" id="ARBA00022729"/>
    </source>
</evidence>
<dbReference type="InterPro" id="IPR009056">
    <property type="entry name" value="Cyt_c-like_dom"/>
</dbReference>
<dbReference type="RefSeq" id="WP_345972038.1">
    <property type="nucleotide sequence ID" value="NZ_CP147920.1"/>
</dbReference>
<evidence type="ECO:0000256" key="6">
    <source>
        <dbReference type="ARBA" id="ARBA00023002"/>
    </source>
</evidence>
<dbReference type="PANTHER" id="PTHR30600:SF7">
    <property type="entry name" value="CYTOCHROME C PEROXIDASE-RELATED"/>
    <property type="match status" value="1"/>
</dbReference>
<feature type="domain" description="Cytochrome c" evidence="9">
    <location>
        <begin position="54"/>
        <end position="189"/>
    </location>
</feature>
<dbReference type="EC" id="1.11.1.5" evidence="10"/>
<keyword evidence="11" id="KW-1185">Reference proteome</keyword>
<dbReference type="InterPro" id="IPR004852">
    <property type="entry name" value="Di-haem_cyt_c_peroxidsae"/>
</dbReference>
<evidence type="ECO:0000313" key="10">
    <source>
        <dbReference type="EMBL" id="XAU14280.1"/>
    </source>
</evidence>
<keyword evidence="10" id="KW-0575">Peroxidase</keyword>
<dbReference type="InterPro" id="IPR036909">
    <property type="entry name" value="Cyt_c-like_dom_sf"/>
</dbReference>
<evidence type="ECO:0000259" key="9">
    <source>
        <dbReference type="PROSITE" id="PS51007"/>
    </source>
</evidence>
<keyword evidence="3 8" id="KW-0479">Metal-binding</keyword>
<evidence type="ECO:0000256" key="3">
    <source>
        <dbReference type="ARBA" id="ARBA00022723"/>
    </source>
</evidence>
<protein>
    <submittedName>
        <fullName evidence="10">Cytochrome c peroxidase</fullName>
        <ecNumber evidence="10">1.11.1.5</ecNumber>
    </submittedName>
</protein>
<gene>
    <name evidence="10" type="ORF">WCY31_08420</name>
</gene>
<feature type="domain" description="Cytochrome c" evidence="9">
    <location>
        <begin position="290"/>
        <end position="409"/>
    </location>
</feature>
<dbReference type="PROSITE" id="PS51007">
    <property type="entry name" value="CYTC"/>
    <property type="match status" value="2"/>
</dbReference>
<dbReference type="Pfam" id="PF03150">
    <property type="entry name" value="CCP_MauG"/>
    <property type="match status" value="1"/>
</dbReference>
<dbReference type="InterPro" id="IPR026259">
    <property type="entry name" value="MauG/Cytc_peroxidase"/>
</dbReference>
<dbReference type="SUPFAM" id="SSF46626">
    <property type="entry name" value="Cytochrome c"/>
    <property type="match status" value="2"/>
</dbReference>
<evidence type="ECO:0000256" key="1">
    <source>
        <dbReference type="ARBA" id="ARBA00004418"/>
    </source>
</evidence>
<accession>A0ABZ3H6W7</accession>
<dbReference type="EMBL" id="CP147920">
    <property type="protein sequence ID" value="XAU14280.1"/>
    <property type="molecule type" value="Genomic_DNA"/>
</dbReference>
<evidence type="ECO:0000256" key="2">
    <source>
        <dbReference type="ARBA" id="ARBA00022617"/>
    </source>
</evidence>
<keyword evidence="6 10" id="KW-0560">Oxidoreductase</keyword>
<comment type="subcellular location">
    <subcellularLocation>
        <location evidence="1">Periplasm</location>
    </subcellularLocation>
</comment>
<sequence length="433" mass="48339">MKYLMIFLLALHLIAGDDENLILLAYESGLQPVPARYTGLMLLLNEEPEAFSAAKIALGKKLFFDRNLSLGRDVSCASCHRFDKGGADGRPTAVGHLRRENPYHLNTPTVFNTAFSKKLFWDGRSETLEDQARGPLQAPFEMAITPKAAERRVRADGEYDGRFRGVYGGRGVTFDTIVDAIAAYEKTLQTRGRYDDFLLGYTDALNAGEKEGLKFFITKGCVGCHNGIGLGGQAVRKFPLSYHRIWSMGRPKQIDSLTKRYGLAVEALRRRAFDNDAARLQYLKAKLDEDDLVLLEKGFFDRIKESERASVMTSSGCSACHTEGRLGIKKALLPRIAFPFENRGGFTGAPNRYFRVPLLRNAVKTAPYFHNGSVEKLEEAIKVMGIHQLRTNLSENEIGKIVAFLRAADGAPVTYDIAAQKDMRKRVRGKESR</sequence>
<proteinExistence type="predicted"/>